<gene>
    <name evidence="2" type="ORF">IG616_12930</name>
</gene>
<dbReference type="Proteomes" id="UP000632063">
    <property type="component" value="Unassembled WGS sequence"/>
</dbReference>
<dbReference type="EMBL" id="JACYXI010000007">
    <property type="protein sequence ID" value="MBD8892458.1"/>
    <property type="molecule type" value="Genomic_DNA"/>
</dbReference>
<dbReference type="InterPro" id="IPR051531">
    <property type="entry name" value="N-acetyltransferase"/>
</dbReference>
<dbReference type="InterPro" id="IPR000182">
    <property type="entry name" value="GNAT_dom"/>
</dbReference>
<evidence type="ECO:0000313" key="2">
    <source>
        <dbReference type="EMBL" id="MBD8892458.1"/>
    </source>
</evidence>
<dbReference type="SUPFAM" id="SSF55729">
    <property type="entry name" value="Acyl-CoA N-acyltransferases (Nat)"/>
    <property type="match status" value="1"/>
</dbReference>
<dbReference type="RefSeq" id="WP_192148578.1">
    <property type="nucleotide sequence ID" value="NZ_JACYXI010000007.1"/>
</dbReference>
<reference evidence="2 3" key="2">
    <citation type="journal article" date="2021" name="Int. J. Syst. Evol. Microbiol.">
        <title>Roseibium litorale sp. nov., isolated from a tidal flat sediment and proposal for the reclassification of Labrenzia polysiphoniae as Roseibium polysiphoniae comb. nov.</title>
        <authorList>
            <person name="Liu Y."/>
            <person name="Pei T."/>
            <person name="Du J."/>
            <person name="Chao M."/>
            <person name="Deng M.R."/>
            <person name="Zhu H."/>
        </authorList>
    </citation>
    <scope>NUCLEOTIDE SEQUENCE [LARGE SCALE GENOMIC DNA]</scope>
    <source>
        <strain evidence="2 3">4C16A</strain>
    </source>
</reference>
<sequence length="180" mass="19564">MTLPVLKTDRLILRPQIEADLPRLVELIGDYEVSKMLSVVPYPYTLADGQEWLARVNEEAGNAPVAFAIDAGEGVIGVVSLGKLPAAPVLGYWLGRAYWGKGYMSEACRSVLSWLFGTTQVTEIAGRAFNENAASLNVMRKLGFSDERDTVSQSLARGAEDLPATSLVLTRDTFLKTVSV</sequence>
<name>A0ABR9CNY9_9HYPH</name>
<feature type="domain" description="N-acetyltransferase" evidence="1">
    <location>
        <begin position="11"/>
        <end position="172"/>
    </location>
</feature>
<dbReference type="PROSITE" id="PS51186">
    <property type="entry name" value="GNAT"/>
    <property type="match status" value="1"/>
</dbReference>
<comment type="caution">
    <text evidence="2">The sequence shown here is derived from an EMBL/GenBank/DDBJ whole genome shotgun (WGS) entry which is preliminary data.</text>
</comment>
<dbReference type="PANTHER" id="PTHR43792">
    <property type="entry name" value="GNAT FAMILY, PUTATIVE (AFU_ORTHOLOGUE AFUA_3G00765)-RELATED-RELATED"/>
    <property type="match status" value="1"/>
</dbReference>
<evidence type="ECO:0000259" key="1">
    <source>
        <dbReference type="PROSITE" id="PS51186"/>
    </source>
</evidence>
<dbReference type="Pfam" id="PF13302">
    <property type="entry name" value="Acetyltransf_3"/>
    <property type="match status" value="1"/>
</dbReference>
<reference evidence="3" key="1">
    <citation type="submission" date="2020-09" db="EMBL/GenBank/DDBJ databases">
        <title>The genome sequence of strain Labrenzia suaedae 4C16A.</title>
        <authorList>
            <person name="Liu Y."/>
        </authorList>
    </citation>
    <scope>NUCLEOTIDE SEQUENCE [LARGE SCALE GENOMIC DNA]</scope>
    <source>
        <strain evidence="3">4C16A</strain>
    </source>
</reference>
<keyword evidence="3" id="KW-1185">Reference proteome</keyword>
<protein>
    <submittedName>
        <fullName evidence="2">GNAT family N-acetyltransferase</fullName>
    </submittedName>
</protein>
<accession>A0ABR9CNY9</accession>
<organism evidence="2 3">
    <name type="scientific">Roseibium litorale</name>
    <dbReference type="NCBI Taxonomy" id="2803841"/>
    <lineage>
        <taxon>Bacteria</taxon>
        <taxon>Pseudomonadati</taxon>
        <taxon>Pseudomonadota</taxon>
        <taxon>Alphaproteobacteria</taxon>
        <taxon>Hyphomicrobiales</taxon>
        <taxon>Stappiaceae</taxon>
        <taxon>Roseibium</taxon>
    </lineage>
</organism>
<dbReference type="Gene3D" id="3.40.630.30">
    <property type="match status" value="1"/>
</dbReference>
<evidence type="ECO:0000313" key="3">
    <source>
        <dbReference type="Proteomes" id="UP000632063"/>
    </source>
</evidence>
<proteinExistence type="predicted"/>
<dbReference type="InterPro" id="IPR016181">
    <property type="entry name" value="Acyl_CoA_acyltransferase"/>
</dbReference>